<protein>
    <recommendedName>
        <fullName evidence="1">DUF7513 domain-containing protein</fullName>
    </recommendedName>
</protein>
<evidence type="ECO:0000313" key="2">
    <source>
        <dbReference type="EMBL" id="MFC6953978.1"/>
    </source>
</evidence>
<accession>A0ABD5VGJ0</accession>
<dbReference type="EMBL" id="JBHSXN010000002">
    <property type="protein sequence ID" value="MFC6953978.1"/>
    <property type="molecule type" value="Genomic_DNA"/>
</dbReference>
<evidence type="ECO:0000313" key="3">
    <source>
        <dbReference type="Proteomes" id="UP001596395"/>
    </source>
</evidence>
<keyword evidence="3" id="KW-1185">Reference proteome</keyword>
<dbReference type="InterPro" id="IPR055935">
    <property type="entry name" value="DUF7513"/>
</dbReference>
<sequence>MSLLEKYTKGWGFRTRKPSFGVDDELSAFVTGVDDDGIPLVRIGDTVLRLEDGDPGLVDKRVRCRVTAFDADAATGTVVYLETVGESAF</sequence>
<reference evidence="2 3" key="1">
    <citation type="journal article" date="2019" name="Int. J. Syst. Evol. Microbiol.">
        <title>The Global Catalogue of Microorganisms (GCM) 10K type strain sequencing project: providing services to taxonomists for standard genome sequencing and annotation.</title>
        <authorList>
            <consortium name="The Broad Institute Genomics Platform"/>
            <consortium name="The Broad Institute Genome Sequencing Center for Infectious Disease"/>
            <person name="Wu L."/>
            <person name="Ma J."/>
        </authorList>
    </citation>
    <scope>NUCLEOTIDE SEQUENCE [LARGE SCALE GENOMIC DNA]</scope>
    <source>
        <strain evidence="2 3">GX26</strain>
    </source>
</reference>
<evidence type="ECO:0000259" key="1">
    <source>
        <dbReference type="Pfam" id="PF24353"/>
    </source>
</evidence>
<proteinExistence type="predicted"/>
<dbReference type="Pfam" id="PF24353">
    <property type="entry name" value="DUF7513"/>
    <property type="match status" value="1"/>
</dbReference>
<gene>
    <name evidence="2" type="ORF">ACFQGB_13990</name>
</gene>
<dbReference type="AlphaFoldDB" id="A0ABD5VGJ0"/>
<comment type="caution">
    <text evidence="2">The sequence shown here is derived from an EMBL/GenBank/DDBJ whole genome shotgun (WGS) entry which is preliminary data.</text>
</comment>
<feature type="domain" description="DUF7513" evidence="1">
    <location>
        <begin position="1"/>
        <end position="82"/>
    </location>
</feature>
<dbReference type="RefSeq" id="WP_336350923.1">
    <property type="nucleotide sequence ID" value="NZ_JAZAQL010000002.1"/>
</dbReference>
<name>A0ABD5VGJ0_9EURY</name>
<dbReference type="Proteomes" id="UP001596395">
    <property type="component" value="Unassembled WGS sequence"/>
</dbReference>
<organism evidence="2 3">
    <name type="scientific">Halorubellus litoreus</name>
    <dbReference type="NCBI Taxonomy" id="755308"/>
    <lineage>
        <taxon>Archaea</taxon>
        <taxon>Methanobacteriati</taxon>
        <taxon>Methanobacteriota</taxon>
        <taxon>Stenosarchaea group</taxon>
        <taxon>Halobacteria</taxon>
        <taxon>Halobacteriales</taxon>
        <taxon>Halorubellaceae</taxon>
        <taxon>Halorubellus</taxon>
    </lineage>
</organism>